<evidence type="ECO:0000313" key="2">
    <source>
        <dbReference type="EMBL" id="KAK9939978.1"/>
    </source>
</evidence>
<sequence>MHLQKKEKEDRHQSNFGAVTNPHDLGFNTLNPHFRCPMVLKGLYHKGKIVEKKIQEKKNAFSVLNSSSLAKNKRSRNQAILSPFPGVQKFPFYSNIVPGPKTDANPIVRIFHFPRIYSNRTELWKHEEEQDEETYKRFITYEEFSKEWERTHPPLPKRHVVSVSVGLSHTDYLDMFKKRVRFTIPDLSQREISTARMLRGPRPLRVEREVTVEEEKIFLHKHRDRGRRINHSFGFDDRASNSQQYYRRDRLTDYNSSFKLP</sequence>
<protein>
    <submittedName>
        <fullName evidence="2">Uncharacterized protein</fullName>
    </submittedName>
</protein>
<reference evidence="2 3" key="1">
    <citation type="journal article" date="2023" name="G3 (Bethesda)">
        <title>A chromosome-length genome assembly and annotation of blackberry (Rubus argutus, cv. 'Hillquist').</title>
        <authorList>
            <person name="Bruna T."/>
            <person name="Aryal R."/>
            <person name="Dudchenko O."/>
            <person name="Sargent D.J."/>
            <person name="Mead D."/>
            <person name="Buti M."/>
            <person name="Cavallini A."/>
            <person name="Hytonen T."/>
            <person name="Andres J."/>
            <person name="Pham M."/>
            <person name="Weisz D."/>
            <person name="Mascagni F."/>
            <person name="Usai G."/>
            <person name="Natali L."/>
            <person name="Bassil N."/>
            <person name="Fernandez G.E."/>
            <person name="Lomsadze A."/>
            <person name="Armour M."/>
            <person name="Olukolu B."/>
            <person name="Poorten T."/>
            <person name="Britton C."/>
            <person name="Davik J."/>
            <person name="Ashrafi H."/>
            <person name="Aiden E.L."/>
            <person name="Borodovsky M."/>
            <person name="Worthington M."/>
        </authorList>
    </citation>
    <scope>NUCLEOTIDE SEQUENCE [LARGE SCALE GENOMIC DNA]</scope>
    <source>
        <strain evidence="2">PI 553951</strain>
    </source>
</reference>
<accession>A0AAW1XTZ0</accession>
<feature type="compositionally biased region" description="Basic and acidic residues" evidence="1">
    <location>
        <begin position="1"/>
        <end position="13"/>
    </location>
</feature>
<comment type="caution">
    <text evidence="2">The sequence shown here is derived from an EMBL/GenBank/DDBJ whole genome shotgun (WGS) entry which is preliminary data.</text>
</comment>
<name>A0AAW1XTZ0_RUBAR</name>
<dbReference type="EMBL" id="JBEDUW010000003">
    <property type="protein sequence ID" value="KAK9939978.1"/>
    <property type="molecule type" value="Genomic_DNA"/>
</dbReference>
<dbReference type="AlphaFoldDB" id="A0AAW1XTZ0"/>
<gene>
    <name evidence="2" type="ORF">M0R45_016657</name>
</gene>
<organism evidence="2 3">
    <name type="scientific">Rubus argutus</name>
    <name type="common">Southern blackberry</name>
    <dbReference type="NCBI Taxonomy" id="59490"/>
    <lineage>
        <taxon>Eukaryota</taxon>
        <taxon>Viridiplantae</taxon>
        <taxon>Streptophyta</taxon>
        <taxon>Embryophyta</taxon>
        <taxon>Tracheophyta</taxon>
        <taxon>Spermatophyta</taxon>
        <taxon>Magnoliopsida</taxon>
        <taxon>eudicotyledons</taxon>
        <taxon>Gunneridae</taxon>
        <taxon>Pentapetalae</taxon>
        <taxon>rosids</taxon>
        <taxon>fabids</taxon>
        <taxon>Rosales</taxon>
        <taxon>Rosaceae</taxon>
        <taxon>Rosoideae</taxon>
        <taxon>Rosoideae incertae sedis</taxon>
        <taxon>Rubus</taxon>
    </lineage>
</organism>
<keyword evidence="3" id="KW-1185">Reference proteome</keyword>
<feature type="region of interest" description="Disordered" evidence="1">
    <location>
        <begin position="1"/>
        <end position="21"/>
    </location>
</feature>
<dbReference type="Proteomes" id="UP001457282">
    <property type="component" value="Unassembled WGS sequence"/>
</dbReference>
<evidence type="ECO:0000256" key="1">
    <source>
        <dbReference type="SAM" id="MobiDB-lite"/>
    </source>
</evidence>
<evidence type="ECO:0000313" key="3">
    <source>
        <dbReference type="Proteomes" id="UP001457282"/>
    </source>
</evidence>
<proteinExistence type="predicted"/>